<name>A0A511DEK3_9PSEU</name>
<protein>
    <recommendedName>
        <fullName evidence="4">3-methyladenine DNA glycosylase</fullName>
    </recommendedName>
</protein>
<accession>A0A511DEK3</accession>
<dbReference type="AlphaFoldDB" id="A0A511DEK3"/>
<sequence>MADPGPGSGATRWDPTVPAGSGRYRRRVTAPPHAPAHAPTRVLGGPQWRERAAAHRERVSRWTAPHRERRRRGEAHPVLDFLFTYYSLRPAQLERWDPGPGVALRDAAEFADRPGYVDGPGGVVLDPTTLPRLRTTAAFVAGLLTATASRPARLGCFGLHEWAMVYRTDAPRHDAVPLRLGSAGTDAVVESLPVSCTHYDAFRFFTDAARPRNALTPTRETQAALEQPGCLHATMDLYKWAYKLAPGCPSELLADCFELAADVRELDMRASPYDLAAHGYEPVRIEIPAGRAEYARLQAGFAERAAPLRSRLIALCETLTTR</sequence>
<feature type="region of interest" description="Disordered" evidence="1">
    <location>
        <begin position="1"/>
        <end position="43"/>
    </location>
</feature>
<organism evidence="2 3">
    <name type="scientific">Pseudonocardia sulfidoxydans NBRC 16205</name>
    <dbReference type="NCBI Taxonomy" id="1223511"/>
    <lineage>
        <taxon>Bacteria</taxon>
        <taxon>Bacillati</taxon>
        <taxon>Actinomycetota</taxon>
        <taxon>Actinomycetes</taxon>
        <taxon>Pseudonocardiales</taxon>
        <taxon>Pseudonocardiaceae</taxon>
        <taxon>Pseudonocardia</taxon>
    </lineage>
</organism>
<keyword evidence="3" id="KW-1185">Reference proteome</keyword>
<proteinExistence type="predicted"/>
<reference evidence="2 3" key="1">
    <citation type="submission" date="2019-07" db="EMBL/GenBank/DDBJ databases">
        <title>Whole genome shotgun sequence of Pseudonocardia sulfidoxydans NBRC 16205.</title>
        <authorList>
            <person name="Hosoyama A."/>
            <person name="Uohara A."/>
            <person name="Ohji S."/>
            <person name="Ichikawa N."/>
        </authorList>
    </citation>
    <scope>NUCLEOTIDE SEQUENCE [LARGE SCALE GENOMIC DNA]</scope>
    <source>
        <strain evidence="2 3">NBRC 16205</strain>
    </source>
</reference>
<dbReference type="EMBL" id="BJVJ01000002">
    <property type="protein sequence ID" value="GEL21398.1"/>
    <property type="molecule type" value="Genomic_DNA"/>
</dbReference>
<evidence type="ECO:0008006" key="4">
    <source>
        <dbReference type="Google" id="ProtNLM"/>
    </source>
</evidence>
<evidence type="ECO:0000256" key="1">
    <source>
        <dbReference type="SAM" id="MobiDB-lite"/>
    </source>
</evidence>
<dbReference type="Proteomes" id="UP000321685">
    <property type="component" value="Unassembled WGS sequence"/>
</dbReference>
<comment type="caution">
    <text evidence="2">The sequence shown here is derived from an EMBL/GenBank/DDBJ whole genome shotgun (WGS) entry which is preliminary data.</text>
</comment>
<evidence type="ECO:0000313" key="2">
    <source>
        <dbReference type="EMBL" id="GEL21398.1"/>
    </source>
</evidence>
<evidence type="ECO:0000313" key="3">
    <source>
        <dbReference type="Proteomes" id="UP000321685"/>
    </source>
</evidence>
<feature type="compositionally biased region" description="Low complexity" evidence="1">
    <location>
        <begin position="29"/>
        <end position="42"/>
    </location>
</feature>
<gene>
    <name evidence="2" type="ORF">PSU4_03520</name>
</gene>